<protein>
    <submittedName>
        <fullName evidence="3">Uncharacterized protein</fullName>
    </submittedName>
</protein>
<evidence type="ECO:0000256" key="2">
    <source>
        <dbReference type="SAM" id="Phobius"/>
    </source>
</evidence>
<accession>A0A4P9XFJ3</accession>
<keyword evidence="2" id="KW-0472">Membrane</keyword>
<feature type="transmembrane region" description="Helical" evidence="2">
    <location>
        <begin position="331"/>
        <end position="353"/>
    </location>
</feature>
<dbReference type="Proteomes" id="UP000274922">
    <property type="component" value="Unassembled WGS sequence"/>
</dbReference>
<reference evidence="4" key="1">
    <citation type="journal article" date="2018" name="Nat. Microbiol.">
        <title>Leveraging single-cell genomics to expand the fungal tree of life.</title>
        <authorList>
            <person name="Ahrendt S.R."/>
            <person name="Quandt C.A."/>
            <person name="Ciobanu D."/>
            <person name="Clum A."/>
            <person name="Salamov A."/>
            <person name="Andreopoulos B."/>
            <person name="Cheng J.F."/>
            <person name="Woyke T."/>
            <person name="Pelin A."/>
            <person name="Henrissat B."/>
            <person name="Reynolds N.K."/>
            <person name="Benny G.L."/>
            <person name="Smith M.E."/>
            <person name="James T.Y."/>
            <person name="Grigoriev I.V."/>
        </authorList>
    </citation>
    <scope>NUCLEOTIDE SEQUENCE [LARGE SCALE GENOMIC DNA]</scope>
    <source>
        <strain evidence="4">ATCC 52028</strain>
    </source>
</reference>
<evidence type="ECO:0000313" key="4">
    <source>
        <dbReference type="Proteomes" id="UP000274922"/>
    </source>
</evidence>
<name>A0A4P9XFJ3_9FUNG</name>
<feature type="transmembrane region" description="Helical" evidence="2">
    <location>
        <begin position="213"/>
        <end position="233"/>
    </location>
</feature>
<evidence type="ECO:0000313" key="3">
    <source>
        <dbReference type="EMBL" id="RKP04328.1"/>
    </source>
</evidence>
<feature type="region of interest" description="Disordered" evidence="1">
    <location>
        <begin position="436"/>
        <end position="486"/>
    </location>
</feature>
<keyword evidence="2" id="KW-0812">Transmembrane</keyword>
<feature type="transmembrane region" description="Helical" evidence="2">
    <location>
        <begin position="168"/>
        <end position="193"/>
    </location>
</feature>
<keyword evidence="2" id="KW-1133">Transmembrane helix</keyword>
<dbReference type="AlphaFoldDB" id="A0A4P9XFJ3"/>
<feature type="transmembrane region" description="Helical" evidence="2">
    <location>
        <begin position="285"/>
        <end position="311"/>
    </location>
</feature>
<feature type="transmembrane region" description="Helical" evidence="2">
    <location>
        <begin position="53"/>
        <end position="72"/>
    </location>
</feature>
<proteinExistence type="predicted"/>
<feature type="compositionally biased region" description="Basic and acidic residues" evidence="1">
    <location>
        <begin position="468"/>
        <end position="481"/>
    </location>
</feature>
<keyword evidence="4" id="KW-1185">Reference proteome</keyword>
<dbReference type="EMBL" id="ML014111">
    <property type="protein sequence ID" value="RKP04328.1"/>
    <property type="molecule type" value="Genomic_DNA"/>
</dbReference>
<feature type="compositionally biased region" description="Polar residues" evidence="1">
    <location>
        <begin position="436"/>
        <end position="446"/>
    </location>
</feature>
<feature type="transmembrane region" description="Helical" evidence="2">
    <location>
        <begin position="20"/>
        <end position="41"/>
    </location>
</feature>
<feature type="compositionally biased region" description="Acidic residues" evidence="1">
    <location>
        <begin position="451"/>
        <end position="467"/>
    </location>
</feature>
<evidence type="ECO:0000256" key="1">
    <source>
        <dbReference type="SAM" id="MobiDB-lite"/>
    </source>
</evidence>
<gene>
    <name evidence="3" type="ORF">CXG81DRAFT_16298</name>
</gene>
<feature type="transmembrane region" description="Helical" evidence="2">
    <location>
        <begin position="92"/>
        <end position="111"/>
    </location>
</feature>
<sequence length="654" mass="69236">MDFGVGPPPGPVPLGALLPSAVVVGLNGGFLAAALFVLARWSERFPTLSRRGPIWLLGPSVLFVGDLTWLVTTFLTRSGRIPDSQYHVCASVAFGVTATGAALCTTAPLWVPQAVATAPRDESDAVLGSRASRPVSVRSAHVDFEDGDFDFRPFGSSRSPRRAFYRGAWTAILVLGVAAAVVLCVLDNVSMIPQHEHLLGGRMPHAFWLWPSSLLWLVTLGIWVMGGDVVVRLRHVLHRDVRRHPLAAGPVPRDSFGHPHAVQGQQWVAGLYLRRLQHVVRRRKAAAACVMMVSMSVLLIATAITIVAQFVPFIGETALFRPLRGTDLGALTFEAIMVTALLIWNAGCAMMYLSTLKAAQTSEQHILAKSSSEDVLVAAMLAQNLSTATAGSTAPRATLAIGPGMVADAGMYSTLVATPPSKHPPSVASHLRYDTTSLSGHSSQHSVVEISDNDNDNDSDDDDDDEGDRTSAEANGDRGPDPAHGIVTVGAPVAATTATDGSWARWFRPAQPVTYGVTNPSNPSTPSIPDFHRFSGAAVGDAGRAARPPGSLAGAPSHRMSFLTDITHAPSTALEPPPSIVAFPIGPRGTAPFQPVDAGLVPARGRSLHRDVVDPGSHGAEAAAAAAHARSLSRERVTVWQADVPLTQPPDRFF</sequence>
<organism evidence="3 4">
    <name type="scientific">Caulochytrium protostelioides</name>
    <dbReference type="NCBI Taxonomy" id="1555241"/>
    <lineage>
        <taxon>Eukaryota</taxon>
        <taxon>Fungi</taxon>
        <taxon>Fungi incertae sedis</taxon>
        <taxon>Chytridiomycota</taxon>
        <taxon>Chytridiomycota incertae sedis</taxon>
        <taxon>Chytridiomycetes</taxon>
        <taxon>Caulochytriales</taxon>
        <taxon>Caulochytriaceae</taxon>
        <taxon>Caulochytrium</taxon>
    </lineage>
</organism>